<evidence type="ECO:0000313" key="3">
    <source>
        <dbReference type="EMBL" id="NYI96636.1"/>
    </source>
</evidence>
<dbReference type="InterPro" id="IPR011047">
    <property type="entry name" value="Quinoprotein_ADH-like_sf"/>
</dbReference>
<gene>
    <name evidence="3" type="ORF">HNR12_002913</name>
</gene>
<feature type="compositionally biased region" description="Acidic residues" evidence="1">
    <location>
        <begin position="193"/>
        <end position="206"/>
    </location>
</feature>
<keyword evidence="2" id="KW-0732">Signal</keyword>
<organism evidence="3 4">
    <name type="scientific">Streptomonospora nanhaiensis</name>
    <dbReference type="NCBI Taxonomy" id="1323731"/>
    <lineage>
        <taxon>Bacteria</taxon>
        <taxon>Bacillati</taxon>
        <taxon>Actinomycetota</taxon>
        <taxon>Actinomycetes</taxon>
        <taxon>Streptosporangiales</taxon>
        <taxon>Nocardiopsidaceae</taxon>
        <taxon>Streptomonospora</taxon>
    </lineage>
</organism>
<feature type="compositionally biased region" description="Gly residues" evidence="1">
    <location>
        <begin position="207"/>
        <end position="216"/>
    </location>
</feature>
<feature type="chain" id="PRO_5039478247" evidence="2">
    <location>
        <begin position="26"/>
        <end position="515"/>
    </location>
</feature>
<protein>
    <submittedName>
        <fullName evidence="3">Uncharacterized protein</fullName>
    </submittedName>
</protein>
<feature type="region of interest" description="Disordered" evidence="1">
    <location>
        <begin position="248"/>
        <end position="343"/>
    </location>
</feature>
<sequence>MRTWRSGPPAVAAAAVLLAAACTPAGPPERPDSSPSPLPTDFEGEVPPGVGGEPLRHLHGPGAEGPDILGDELGVRIDSLGDAFLISSNSEERHLLMDPETGEALWQGRRRIERFALDGDGSEVLVLAGERGRTAVVDDTGATVWRGTQGREEFLGGVVVRRPLRWSPGDPYGEYTVLDTEGRELWDYTFEPPPEDEAGNSEDEDGGGAAEPPGGGERGDDPDRLGVPVAARGGVLLLDDGAGLLQARGVGGGDEGDEDGGGDSAGDLLWYVDGRHPDLAGAAPGQRPRPQVVGGFDLPAGTGPADHGATGSAEPSEPGKPSGGIGAPATPRPSASAPSGGADRPAVLVRWSLPEDPSVLSLHDLRTGEILWSLVEPGANPAADPYAPAPLGGALYDAATRTLLLPQASGATPLIAVDLAAGEIRWEFEDEAERAITPAFALGGYVYGDSSAADDPTTAQVVLEADTKDVAAEGLDAYVEAATARGYSVVVSGRQRFVFPPAGTAGPGAPTGTGG</sequence>
<comment type="caution">
    <text evidence="3">The sequence shown here is derived from an EMBL/GenBank/DDBJ whole genome shotgun (WGS) entry which is preliminary data.</text>
</comment>
<dbReference type="Proteomes" id="UP000575985">
    <property type="component" value="Unassembled WGS sequence"/>
</dbReference>
<accession>A0A853BPQ5</accession>
<dbReference type="AlphaFoldDB" id="A0A853BPQ5"/>
<dbReference type="PROSITE" id="PS51257">
    <property type="entry name" value="PROKAR_LIPOPROTEIN"/>
    <property type="match status" value="1"/>
</dbReference>
<dbReference type="RefSeq" id="WP_179767972.1">
    <property type="nucleotide sequence ID" value="NZ_JACCFO010000001.1"/>
</dbReference>
<name>A0A853BPQ5_9ACTN</name>
<keyword evidence="4" id="KW-1185">Reference proteome</keyword>
<reference evidence="3 4" key="1">
    <citation type="submission" date="2020-07" db="EMBL/GenBank/DDBJ databases">
        <title>Sequencing the genomes of 1000 actinobacteria strains.</title>
        <authorList>
            <person name="Klenk H.-P."/>
        </authorList>
    </citation>
    <scope>NUCLEOTIDE SEQUENCE [LARGE SCALE GENOMIC DNA]</scope>
    <source>
        <strain evidence="3 4">DSM 45927</strain>
    </source>
</reference>
<feature type="signal peptide" evidence="2">
    <location>
        <begin position="1"/>
        <end position="25"/>
    </location>
</feature>
<evidence type="ECO:0000313" key="4">
    <source>
        <dbReference type="Proteomes" id="UP000575985"/>
    </source>
</evidence>
<feature type="region of interest" description="Disordered" evidence="1">
    <location>
        <begin position="187"/>
        <end position="227"/>
    </location>
</feature>
<evidence type="ECO:0000256" key="2">
    <source>
        <dbReference type="SAM" id="SignalP"/>
    </source>
</evidence>
<dbReference type="SUPFAM" id="SSF50998">
    <property type="entry name" value="Quinoprotein alcohol dehydrogenase-like"/>
    <property type="match status" value="1"/>
</dbReference>
<proteinExistence type="predicted"/>
<feature type="compositionally biased region" description="Low complexity" evidence="1">
    <location>
        <begin position="327"/>
        <end position="343"/>
    </location>
</feature>
<feature type="region of interest" description="Disordered" evidence="1">
    <location>
        <begin position="23"/>
        <end position="69"/>
    </location>
</feature>
<evidence type="ECO:0000256" key="1">
    <source>
        <dbReference type="SAM" id="MobiDB-lite"/>
    </source>
</evidence>
<dbReference type="EMBL" id="JACCFO010000001">
    <property type="protein sequence ID" value="NYI96636.1"/>
    <property type="molecule type" value="Genomic_DNA"/>
</dbReference>